<evidence type="ECO:0000256" key="5">
    <source>
        <dbReference type="ARBA" id="ARBA00023136"/>
    </source>
</evidence>
<feature type="domain" description="MacB-like periplasmic core" evidence="9">
    <location>
        <begin position="17"/>
        <end position="243"/>
    </location>
</feature>
<evidence type="ECO:0000259" key="9">
    <source>
        <dbReference type="Pfam" id="PF12704"/>
    </source>
</evidence>
<evidence type="ECO:0000256" key="1">
    <source>
        <dbReference type="ARBA" id="ARBA00004651"/>
    </source>
</evidence>
<keyword evidence="2" id="KW-1003">Cell membrane</keyword>
<feature type="transmembrane region" description="Helical" evidence="7">
    <location>
        <begin position="445"/>
        <end position="465"/>
    </location>
</feature>
<feature type="transmembrane region" description="Helical" evidence="7">
    <location>
        <begin position="500"/>
        <end position="521"/>
    </location>
</feature>
<dbReference type="GO" id="GO:0005886">
    <property type="term" value="C:plasma membrane"/>
    <property type="evidence" value="ECO:0007669"/>
    <property type="project" value="UniProtKB-SubCell"/>
</dbReference>
<accession>A0A1R4J865</accession>
<comment type="subcellular location">
    <subcellularLocation>
        <location evidence="1">Cell membrane</location>
        <topology evidence="1">Multi-pass membrane protein</topology>
    </subcellularLocation>
</comment>
<evidence type="ECO:0000313" key="11">
    <source>
        <dbReference type="Proteomes" id="UP000188342"/>
    </source>
</evidence>
<feature type="transmembrane region" description="Helical" evidence="7">
    <location>
        <begin position="772"/>
        <end position="796"/>
    </location>
</feature>
<evidence type="ECO:0000256" key="4">
    <source>
        <dbReference type="ARBA" id="ARBA00022989"/>
    </source>
</evidence>
<evidence type="ECO:0000313" key="10">
    <source>
        <dbReference type="EMBL" id="SJN28159.1"/>
    </source>
</evidence>
<keyword evidence="3 7" id="KW-0812">Transmembrane</keyword>
<feature type="domain" description="ABC3 transporter permease C-terminal" evidence="8">
    <location>
        <begin position="730"/>
        <end position="845"/>
    </location>
</feature>
<keyword evidence="11" id="KW-1185">Reference proteome</keyword>
<feature type="transmembrane region" description="Helical" evidence="7">
    <location>
        <begin position="726"/>
        <end position="751"/>
    </location>
</feature>
<dbReference type="EMBL" id="FUKQ01000024">
    <property type="protein sequence ID" value="SJN28159.1"/>
    <property type="molecule type" value="Genomic_DNA"/>
</dbReference>
<dbReference type="InterPro" id="IPR025857">
    <property type="entry name" value="MacB_PCD"/>
</dbReference>
<evidence type="ECO:0000256" key="6">
    <source>
        <dbReference type="ARBA" id="ARBA00038076"/>
    </source>
</evidence>
<name>A0A1R4J865_9ACTN</name>
<dbReference type="Pfam" id="PF12704">
    <property type="entry name" value="MacB_PCD"/>
    <property type="match status" value="2"/>
</dbReference>
<comment type="similarity">
    <text evidence="6">Belongs to the ABC-4 integral membrane protein family.</text>
</comment>
<dbReference type="PANTHER" id="PTHR30572:SF4">
    <property type="entry name" value="ABC TRANSPORTER PERMEASE YTRF"/>
    <property type="match status" value="1"/>
</dbReference>
<evidence type="ECO:0000256" key="3">
    <source>
        <dbReference type="ARBA" id="ARBA00022692"/>
    </source>
</evidence>
<feature type="domain" description="MacB-like periplasmic core" evidence="9">
    <location>
        <begin position="499"/>
        <end position="696"/>
    </location>
</feature>
<dbReference type="AlphaFoldDB" id="A0A1R4J865"/>
<protein>
    <submittedName>
        <fullName evidence="10">Putative ABC transporter integral membrane protein</fullName>
    </submittedName>
</protein>
<feature type="transmembrane region" description="Helical" evidence="7">
    <location>
        <begin position="275"/>
        <end position="300"/>
    </location>
</feature>
<evidence type="ECO:0000256" key="7">
    <source>
        <dbReference type="SAM" id="Phobius"/>
    </source>
</evidence>
<organism evidence="10 11">
    <name type="scientific">Luteococcus japonicus LSP_Lj1</name>
    <dbReference type="NCBI Taxonomy" id="1255658"/>
    <lineage>
        <taxon>Bacteria</taxon>
        <taxon>Bacillati</taxon>
        <taxon>Actinomycetota</taxon>
        <taxon>Actinomycetes</taxon>
        <taxon>Propionibacteriales</taxon>
        <taxon>Propionibacteriaceae</taxon>
        <taxon>Luteococcus</taxon>
    </lineage>
</organism>
<keyword evidence="4 7" id="KW-1133">Transmembrane helix</keyword>
<keyword evidence="5 7" id="KW-0472">Membrane</keyword>
<gene>
    <name evidence="10" type="ORF">FM114_05995</name>
</gene>
<feature type="transmembrane region" description="Helical" evidence="7">
    <location>
        <begin position="20"/>
        <end position="40"/>
    </location>
</feature>
<dbReference type="Pfam" id="PF02687">
    <property type="entry name" value="FtsX"/>
    <property type="match status" value="2"/>
</dbReference>
<dbReference type="InterPro" id="IPR003838">
    <property type="entry name" value="ABC3_permease_C"/>
</dbReference>
<feature type="transmembrane region" description="Helical" evidence="7">
    <location>
        <begin position="321"/>
        <end position="353"/>
    </location>
</feature>
<evidence type="ECO:0000256" key="2">
    <source>
        <dbReference type="ARBA" id="ARBA00022475"/>
    </source>
</evidence>
<dbReference type="InterPro" id="IPR050250">
    <property type="entry name" value="Macrolide_Exporter_MacB"/>
</dbReference>
<feature type="transmembrane region" description="Helical" evidence="7">
    <location>
        <begin position="418"/>
        <end position="439"/>
    </location>
</feature>
<feature type="transmembrane region" description="Helical" evidence="7">
    <location>
        <begin position="373"/>
        <end position="391"/>
    </location>
</feature>
<evidence type="ECO:0000259" key="8">
    <source>
        <dbReference type="Pfam" id="PF02687"/>
    </source>
</evidence>
<feature type="transmembrane region" description="Helical" evidence="7">
    <location>
        <begin position="816"/>
        <end position="836"/>
    </location>
</feature>
<dbReference type="RefSeq" id="WP_179110624.1">
    <property type="nucleotide sequence ID" value="NZ_FUKQ01000024.1"/>
</dbReference>
<dbReference type="PANTHER" id="PTHR30572">
    <property type="entry name" value="MEMBRANE COMPONENT OF TRANSPORTER-RELATED"/>
    <property type="match status" value="1"/>
</dbReference>
<dbReference type="STRING" id="1255658.FM114_05995"/>
<dbReference type="Proteomes" id="UP000188342">
    <property type="component" value="Unassembled WGS sequence"/>
</dbReference>
<dbReference type="GO" id="GO:0022857">
    <property type="term" value="F:transmembrane transporter activity"/>
    <property type="evidence" value="ECO:0007669"/>
    <property type="project" value="TreeGrafter"/>
</dbReference>
<proteinExistence type="inferred from homology"/>
<sequence length="853" mass="89525">MYKAALKSLLARKLRLVMSALAIVLGVAFVAGTLIFTGMLKSTFDDIMRGTVADVNVVVKGSFDPESMNMQQMSSTAMTLTPADLAKIRAVPGVKEVEGVISMTEVFPLDTKGKVLAVGGAPAIASNWVTAPALGNTAGITLLSGHEPRAADEVVVDPKTLERSGHQLGGTMKFVGASTGKFSKKVVGTASWGSGGTAGAMYSFYSTSEAQKLFLGGKDVYQSGWVSLEAGQDPVARSAEINKLVPQGYEAVDGEKAADATANAVGEMLNFIDTFLLVFAAIALVVASFLIVNTFAILVAQRSKELALFRAMGASRGQVRNTVLFEALVIGLIGATVGLFVGWLLALGIISLFTKMGMDFGGEMPRPGWDAVLASYAIGILVTMAAAWMPARTAGRVPPVVAMTGVNGGNDKGLGRRIWFGLFLVLAGALAMAAGLWWLDEKRALATGLGAVAVLLGVAAASPWMGRPVTWVLGRLYRAVFGEVGKLAELNAVRQPRRTAATASALMLSLALVSALSVLGASASGSLRTQISEGLRGDLLVESATFGNFPHTIAEKAQQVDGVEKVNVLRGGMAMRDGQRTWIAVQDPASFDRMLAQELVEGRQATGSNEALLNKDAAEEWGKKVGDVVSVVGGNRKPVPLKVVGLFTNAEGGGLGNLVVNQQTGAQFVPPNQDQMLTVDLAPGADLTRVHTELDRITEELPMVRVMDSAELIENRSSQVNQLLNVIYALLGLAVVISILGIVNTLGLSVVERTREIGLLRAIALTRGQLRTMITLESVVIALLGSVLGITLGVVFGAALQHVLADSGLSSLTIPWARLLVFLAVAALVGVLAAVWPARRAARLNVLDAIAQE</sequence>
<reference evidence="10 11" key="1">
    <citation type="submission" date="2017-02" db="EMBL/GenBank/DDBJ databases">
        <authorList>
            <person name="Peterson S.W."/>
        </authorList>
    </citation>
    <scope>NUCLEOTIDE SEQUENCE [LARGE SCALE GENOMIC DNA]</scope>
    <source>
        <strain evidence="10 11">LSP_Lj1</strain>
    </source>
</reference>
<feature type="domain" description="ABC3 transporter permease C-terminal" evidence="8">
    <location>
        <begin position="278"/>
        <end position="399"/>
    </location>
</feature>